<dbReference type="eggNOG" id="arCOG10304">
    <property type="taxonomic scope" value="Archaea"/>
</dbReference>
<accession>L0IE29</accession>
<dbReference type="KEGG" id="hru:Halru_1615"/>
<dbReference type="AlphaFoldDB" id="L0IE29"/>
<gene>
    <name evidence="1" type="ordered locus">Halru_1615</name>
</gene>
<dbReference type="RefSeq" id="WP_015300862.1">
    <property type="nucleotide sequence ID" value="NC_019964.1"/>
</dbReference>
<keyword evidence="2" id="KW-1185">Reference proteome</keyword>
<protein>
    <submittedName>
        <fullName evidence="1">Uncharacterized protein</fullName>
    </submittedName>
</protein>
<dbReference type="HOGENOM" id="CLU_587456_0_0_2"/>
<dbReference type="GeneID" id="14376402"/>
<dbReference type="STRING" id="797302.Halru_1615"/>
<sequence length="436" mass="48663">MPAFSVDAIQADGTDLECTVSATGGLSRFLSGDPFQVSYDRPIDDVPRSVLVIPVLSQLCPVAWARGGDVRAPVVDQRFARSLAAVRDALGDMHSFIAGGQLRAPRRRTDPPARTDGSGLLFTGGVDSTASYVRHRDEAPTLVSIRGWTITPDAADDHKWDVLRARVESFAEPRDLETAFVESNMLRFLDHPMLLAHYKRHVDGAWYSSVGHGLGLTGLCAPLAYASGIGDLYVAATHWEGIDLAWGSRPDIDGHVRWAGTECHHDGYELTRQERLDLLAAYAVESPHELELQTCNDRLDGNCGRCEKCYRTAIGLRLAGLDPTDHGYRFSDADYRTVRESFERGHWVLGIDERHMWADIRDRARETTPRSRAERAFFAWLDSVDLDELVDSSRPPLSHRVLRAGARTMPTGVYRRLYPLWSEASTIRRRLAQGRN</sequence>
<proteinExistence type="predicted"/>
<name>L0IE29_HALRX</name>
<dbReference type="Proteomes" id="UP000010846">
    <property type="component" value="Chromosome"/>
</dbReference>
<evidence type="ECO:0000313" key="2">
    <source>
        <dbReference type="Proteomes" id="UP000010846"/>
    </source>
</evidence>
<reference evidence="1" key="1">
    <citation type="submission" date="2011-09" db="EMBL/GenBank/DDBJ databases">
        <title>Complete sequence of Halovivax ruber XH-70.</title>
        <authorList>
            <consortium name="US DOE Joint Genome Institute"/>
            <person name="Lucas S."/>
            <person name="Han J."/>
            <person name="Lapidus A."/>
            <person name="Cheng J.-F."/>
            <person name="Goodwin L."/>
            <person name="Pitluck S."/>
            <person name="Peters L."/>
            <person name="Mikhailova N."/>
            <person name="Davenport K."/>
            <person name="Detter J.C."/>
            <person name="Han C."/>
            <person name="Tapia R."/>
            <person name="Land M."/>
            <person name="Hauser L."/>
            <person name="Kyrpides N."/>
            <person name="Ivanova N."/>
            <person name="Pagani I."/>
            <person name="Sproer C."/>
            <person name="Anderson I."/>
            <person name="Woyke T."/>
        </authorList>
    </citation>
    <scope>NUCLEOTIDE SEQUENCE</scope>
    <source>
        <strain evidence="1">XH-70</strain>
    </source>
</reference>
<dbReference type="EMBL" id="CP003050">
    <property type="protein sequence ID" value="AGB16222.1"/>
    <property type="molecule type" value="Genomic_DNA"/>
</dbReference>
<dbReference type="OrthoDB" id="236780at2157"/>
<organism evidence="1 2">
    <name type="scientific">Halovivax ruber (strain DSM 18193 / JCM 13892 / XH-70)</name>
    <dbReference type="NCBI Taxonomy" id="797302"/>
    <lineage>
        <taxon>Archaea</taxon>
        <taxon>Methanobacteriati</taxon>
        <taxon>Methanobacteriota</taxon>
        <taxon>Stenosarchaea group</taxon>
        <taxon>Halobacteria</taxon>
        <taxon>Halobacteriales</taxon>
        <taxon>Natrialbaceae</taxon>
        <taxon>Halovivax</taxon>
    </lineage>
</organism>
<evidence type="ECO:0000313" key="1">
    <source>
        <dbReference type="EMBL" id="AGB16222.1"/>
    </source>
</evidence>